<feature type="signal peptide" evidence="2">
    <location>
        <begin position="1"/>
        <end position="22"/>
    </location>
</feature>
<reference evidence="3 4" key="1">
    <citation type="submission" date="2015-03" db="EMBL/GenBank/DDBJ databases">
        <title>Genome sequencing of Methylobacterium tarhaniae DSM 25844.</title>
        <authorList>
            <person name="Chaudhry V."/>
            <person name="Patil P.B."/>
        </authorList>
    </citation>
    <scope>NUCLEOTIDE SEQUENCE [LARGE SCALE GENOMIC DNA]</scope>
    <source>
        <strain evidence="3 4">DSM 25844</strain>
    </source>
</reference>
<accession>A0A0J6SCS5</accession>
<evidence type="ECO:0000256" key="2">
    <source>
        <dbReference type="SAM" id="SignalP"/>
    </source>
</evidence>
<evidence type="ECO:0000256" key="1">
    <source>
        <dbReference type="SAM" id="Phobius"/>
    </source>
</evidence>
<evidence type="ECO:0000313" key="4">
    <source>
        <dbReference type="Proteomes" id="UP000036449"/>
    </source>
</evidence>
<sequence>MKTKTFLATAALALSLPMAAHAQGLIGGAQRGAEDGADAAGPVGAIVGGAVGAATGAVGGLLGVDDRPRFRSYAVRQHRSYDWDGDVRVGTVLPSSGVSYYEVPADYGIRGRRYTVVNDRVVLVDPGTRRIVQVID</sequence>
<dbReference type="OrthoDB" id="102964at2"/>
<evidence type="ECO:0008006" key="5">
    <source>
        <dbReference type="Google" id="ProtNLM"/>
    </source>
</evidence>
<keyword evidence="1" id="KW-0472">Membrane</keyword>
<keyword evidence="4" id="KW-1185">Reference proteome</keyword>
<dbReference type="PATRIC" id="fig|1187852.3.peg.3032"/>
<proteinExistence type="predicted"/>
<dbReference type="EMBL" id="LABZ01000210">
    <property type="protein sequence ID" value="KMO33010.1"/>
    <property type="molecule type" value="Genomic_DNA"/>
</dbReference>
<dbReference type="RefSeq" id="WP_048453743.1">
    <property type="nucleotide sequence ID" value="NZ_JBNNPJ010000063.1"/>
</dbReference>
<dbReference type="InterPro" id="IPR009642">
    <property type="entry name" value="DUF1236"/>
</dbReference>
<feature type="transmembrane region" description="Helical" evidence="1">
    <location>
        <begin position="46"/>
        <end position="64"/>
    </location>
</feature>
<feature type="chain" id="PRO_5005280983" description="DUF1236 domain-containing protein" evidence="2">
    <location>
        <begin position="23"/>
        <end position="136"/>
    </location>
</feature>
<comment type="caution">
    <text evidence="3">The sequence shown here is derived from an EMBL/GenBank/DDBJ whole genome shotgun (WGS) entry which is preliminary data.</text>
</comment>
<dbReference type="Pfam" id="PF06823">
    <property type="entry name" value="DUF1236"/>
    <property type="match status" value="1"/>
</dbReference>
<evidence type="ECO:0000313" key="3">
    <source>
        <dbReference type="EMBL" id="KMO33010.1"/>
    </source>
</evidence>
<keyword evidence="1" id="KW-1133">Transmembrane helix</keyword>
<keyword evidence="1" id="KW-0812">Transmembrane</keyword>
<gene>
    <name evidence="3" type="ORF">VQ03_25690</name>
</gene>
<name>A0A0J6SCS5_9HYPH</name>
<keyword evidence="2" id="KW-0732">Signal</keyword>
<protein>
    <recommendedName>
        <fullName evidence="5">DUF1236 domain-containing protein</fullName>
    </recommendedName>
</protein>
<dbReference type="Proteomes" id="UP000036449">
    <property type="component" value="Unassembled WGS sequence"/>
</dbReference>
<organism evidence="3 4">
    <name type="scientific">Methylobacterium tarhaniae</name>
    <dbReference type="NCBI Taxonomy" id="1187852"/>
    <lineage>
        <taxon>Bacteria</taxon>
        <taxon>Pseudomonadati</taxon>
        <taxon>Pseudomonadota</taxon>
        <taxon>Alphaproteobacteria</taxon>
        <taxon>Hyphomicrobiales</taxon>
        <taxon>Methylobacteriaceae</taxon>
        <taxon>Methylobacterium</taxon>
    </lineage>
</organism>
<dbReference type="AlphaFoldDB" id="A0A0J6SCS5"/>